<keyword evidence="2" id="KW-1185">Reference proteome</keyword>
<evidence type="ECO:0000313" key="2">
    <source>
        <dbReference type="Proteomes" id="UP000591537"/>
    </source>
</evidence>
<dbReference type="SUPFAM" id="SSF53474">
    <property type="entry name" value="alpha/beta-Hydrolases"/>
    <property type="match status" value="1"/>
</dbReference>
<comment type="caution">
    <text evidence="1">The sequence shown here is derived from an EMBL/GenBank/DDBJ whole genome shotgun (WGS) entry which is preliminary data.</text>
</comment>
<gene>
    <name evidence="1" type="ORF">HNR57_007860</name>
</gene>
<sequence length="285" mass="30326">MARVVGVHGIGQQLASAESLRKAWLPALREGLASSGARLPQGEEDVDVQVAFYGDVFRRAGQTLAAGDPMPAVGDVRPGLEEELLRAWWEEAARVDQGVVPPGADTLARVPGTVQAGLRALSRSRFFSGLTMRSLVSDLRQVSRYFTDRSVRAEAVKRVRTAVGPDTRVVVAHSLGSVVAYEALCASSGHGVRTLVTLGSPLGIRNLIFDRLLPEPGAWPGGTGLNWTNIADAGDVVALVKDLRPAFGEQLVCRDVHNGSHAHDALRYLASEKTGGAVARGLDVR</sequence>
<dbReference type="Proteomes" id="UP000591537">
    <property type="component" value="Unassembled WGS sequence"/>
</dbReference>
<dbReference type="Gene3D" id="3.40.50.1820">
    <property type="entry name" value="alpha/beta hydrolase"/>
    <property type="match status" value="1"/>
</dbReference>
<dbReference type="EMBL" id="JACHGV010000024">
    <property type="protein sequence ID" value="MBB6081897.1"/>
    <property type="molecule type" value="Genomic_DNA"/>
</dbReference>
<dbReference type="AlphaFoldDB" id="A0A7W9TLQ6"/>
<organism evidence="1 2">
    <name type="scientific">Streptomyces paradoxus</name>
    <dbReference type="NCBI Taxonomy" id="66375"/>
    <lineage>
        <taxon>Bacteria</taxon>
        <taxon>Bacillati</taxon>
        <taxon>Actinomycetota</taxon>
        <taxon>Actinomycetes</taxon>
        <taxon>Kitasatosporales</taxon>
        <taxon>Streptomycetaceae</taxon>
        <taxon>Streptomyces</taxon>
    </lineage>
</organism>
<reference evidence="1 2" key="1">
    <citation type="submission" date="2020-08" db="EMBL/GenBank/DDBJ databases">
        <title>Genomic Encyclopedia of Type Strains, Phase IV (KMG-IV): sequencing the most valuable type-strain genomes for metagenomic binning, comparative biology and taxonomic classification.</title>
        <authorList>
            <person name="Goeker M."/>
        </authorList>
    </citation>
    <scope>NUCLEOTIDE SEQUENCE [LARGE SCALE GENOMIC DNA]</scope>
    <source>
        <strain evidence="1 2">DSM 43350</strain>
    </source>
</reference>
<dbReference type="InterPro" id="IPR029058">
    <property type="entry name" value="AB_hydrolase_fold"/>
</dbReference>
<proteinExistence type="predicted"/>
<protein>
    <submittedName>
        <fullName evidence="1">Pimeloyl-ACP methyl ester carboxylesterase</fullName>
    </submittedName>
</protein>
<accession>A0A7W9TLQ6</accession>
<dbReference type="RefSeq" id="WP_184568035.1">
    <property type="nucleotide sequence ID" value="NZ_BAAARS010000024.1"/>
</dbReference>
<name>A0A7W9TLQ6_9ACTN</name>
<evidence type="ECO:0000313" key="1">
    <source>
        <dbReference type="EMBL" id="MBB6081897.1"/>
    </source>
</evidence>